<dbReference type="RefSeq" id="WP_146831385.1">
    <property type="nucleotide sequence ID" value="NZ_CP042476.1"/>
</dbReference>
<keyword evidence="4" id="KW-1185">Reference proteome</keyword>
<keyword evidence="1" id="KW-0732">Signal</keyword>
<reference evidence="3 4" key="1">
    <citation type="submission" date="2019-08" db="EMBL/GenBank/DDBJ databases">
        <title>Antarcticibacterium arcticum sp. nov., a bacterium isolated from marine sediment of the Canadian Beaufort Sea.</title>
        <authorList>
            <person name="Lee Y.M."/>
            <person name="Baek K."/>
            <person name="Lee D.-H."/>
            <person name="Shin S.C."/>
            <person name="Jin Y.K."/>
            <person name="Park Y."/>
        </authorList>
    </citation>
    <scope>NUCLEOTIDE SEQUENCE [LARGE SCALE GENOMIC DNA]</scope>
    <source>
        <strain evidence="3 4">PAMC 28998</strain>
    </source>
</reference>
<accession>A0A5B8YG95</accession>
<evidence type="ECO:0000313" key="4">
    <source>
        <dbReference type="Proteomes" id="UP000321954"/>
    </source>
</evidence>
<name>A0A5B8YG95_9FLAO</name>
<protein>
    <submittedName>
        <fullName evidence="3">T9SS type A sorting domain-containing protein</fullName>
    </submittedName>
</protein>
<proteinExistence type="predicted"/>
<evidence type="ECO:0000256" key="1">
    <source>
        <dbReference type="ARBA" id="ARBA00022729"/>
    </source>
</evidence>
<feature type="domain" description="Secretion system C-terminal sorting" evidence="2">
    <location>
        <begin position="425"/>
        <end position="511"/>
    </location>
</feature>
<dbReference type="Proteomes" id="UP000321954">
    <property type="component" value="Chromosome"/>
</dbReference>
<dbReference type="Pfam" id="PF18962">
    <property type="entry name" value="Por_Secre_tail"/>
    <property type="match status" value="1"/>
</dbReference>
<gene>
    <name evidence="3" type="ORF">FK178_04435</name>
</gene>
<dbReference type="EMBL" id="CP042476">
    <property type="protein sequence ID" value="QED37002.1"/>
    <property type="molecule type" value="Genomic_DNA"/>
</dbReference>
<sequence>MLVHHYLSNSKTPAGAPNFHDRFYNTLNNMGFPQQTRNIAVSNGIANGIGINTPNQNYFNGEIETGANFPIIGIGADAKMKFSPERGETNKVFDFRAKIRFLVFDITVYRRFKEVTSNNVLGSYENSPGGFYTVENKINKFLGADGVFNTNETLLTGLIFKARAEISTPRFSYIPVKSSLAYSGENLDLYDDFSTRNLVCSGETPFDSYYTAKNDNERHITLNSNSANYIIDEINGIHRDPNVEPSSENLNGPELICGQSTYTFDACAGSISSWSVSSNLIIENNTPHSVTVKPKYSTSKGAGYIAASSATGAVSTKQVYVGEPDANLPQAPTICTNQFMMDPYTLPASEGADTYRLVSSSPYLQIDGQSEVTYTNAPTSVYFTATQAGFYLVELFTTNSCGTSRGAMYVTAENCTDMGFESYTVYPNPASEEVFIEDVSKRENNASPQGATYSQQNRLGELYDFRGNLVKTIPIQTQAAITRMEVSNLKAGLYFLKIQVRNEEEVYKIIVAH</sequence>
<dbReference type="KEGG" id="anp:FK178_04435"/>
<dbReference type="AlphaFoldDB" id="A0A5B8YG95"/>
<organism evidence="3 4">
    <name type="scientific">Antarcticibacterium arcticum</name>
    <dbReference type="NCBI Taxonomy" id="2585771"/>
    <lineage>
        <taxon>Bacteria</taxon>
        <taxon>Pseudomonadati</taxon>
        <taxon>Bacteroidota</taxon>
        <taxon>Flavobacteriia</taxon>
        <taxon>Flavobacteriales</taxon>
        <taxon>Flavobacteriaceae</taxon>
        <taxon>Antarcticibacterium</taxon>
    </lineage>
</organism>
<evidence type="ECO:0000259" key="2">
    <source>
        <dbReference type="Pfam" id="PF18962"/>
    </source>
</evidence>
<evidence type="ECO:0000313" key="3">
    <source>
        <dbReference type="EMBL" id="QED37002.1"/>
    </source>
</evidence>
<dbReference type="NCBIfam" id="TIGR04183">
    <property type="entry name" value="Por_Secre_tail"/>
    <property type="match status" value="1"/>
</dbReference>
<dbReference type="OrthoDB" id="4535652at2"/>
<dbReference type="InterPro" id="IPR026444">
    <property type="entry name" value="Secre_tail"/>
</dbReference>